<evidence type="ECO:0000259" key="1">
    <source>
        <dbReference type="SMART" id="SM01117"/>
    </source>
</evidence>
<dbReference type="SUPFAM" id="SSF55856">
    <property type="entry name" value="Cytochrome b5-like heme/steroid binding domain"/>
    <property type="match status" value="1"/>
</dbReference>
<keyword evidence="3" id="KW-1185">Reference proteome</keyword>
<organism evidence="2 3">
    <name type="scientific">Thalassobacillus cyri</name>
    <dbReference type="NCBI Taxonomy" id="571932"/>
    <lineage>
        <taxon>Bacteria</taxon>
        <taxon>Bacillati</taxon>
        <taxon>Bacillota</taxon>
        <taxon>Bacilli</taxon>
        <taxon>Bacillales</taxon>
        <taxon>Bacillaceae</taxon>
        <taxon>Thalassobacillus</taxon>
    </lineage>
</organism>
<proteinExistence type="predicted"/>
<name>A0A1H3Z4Q1_9BACI</name>
<feature type="domain" description="Cytochrome b5 heme-binding" evidence="1">
    <location>
        <begin position="92"/>
        <end position="164"/>
    </location>
</feature>
<dbReference type="Gene3D" id="3.10.120.10">
    <property type="entry name" value="Cytochrome b5-like heme/steroid binding domain"/>
    <property type="match status" value="1"/>
</dbReference>
<gene>
    <name evidence="2" type="ORF">SAMN05421743_103118</name>
</gene>
<dbReference type="SMART" id="SM01117">
    <property type="entry name" value="Cyt-b5"/>
    <property type="match status" value="1"/>
</dbReference>
<accession>A0A1H3Z4Q1</accession>
<dbReference type="InterPro" id="IPR001199">
    <property type="entry name" value="Cyt_B5-like_heme/steroid-bd"/>
</dbReference>
<dbReference type="Pfam" id="PF00173">
    <property type="entry name" value="Cyt-b5"/>
    <property type="match status" value="1"/>
</dbReference>
<evidence type="ECO:0000313" key="2">
    <source>
        <dbReference type="EMBL" id="SEA18361.1"/>
    </source>
</evidence>
<dbReference type="InterPro" id="IPR036400">
    <property type="entry name" value="Cyt_B5-like_heme/steroid_sf"/>
</dbReference>
<dbReference type="Proteomes" id="UP000198584">
    <property type="component" value="Unassembled WGS sequence"/>
</dbReference>
<reference evidence="2 3" key="1">
    <citation type="submission" date="2016-10" db="EMBL/GenBank/DDBJ databases">
        <authorList>
            <person name="de Groot N.N."/>
        </authorList>
    </citation>
    <scope>NUCLEOTIDE SEQUENCE [LARGE SCALE GENOMIC DNA]</scope>
    <source>
        <strain evidence="2 3">CCM7597</strain>
    </source>
</reference>
<dbReference type="STRING" id="571932.SAMN05421743_103118"/>
<dbReference type="EMBL" id="FNQR01000003">
    <property type="protein sequence ID" value="SEA18361.1"/>
    <property type="molecule type" value="Genomic_DNA"/>
</dbReference>
<protein>
    <submittedName>
        <fullName evidence="2">Predicted heme/steroid binding protein</fullName>
    </submittedName>
</protein>
<dbReference type="RefSeq" id="WP_245728824.1">
    <property type="nucleotide sequence ID" value="NZ_FNQR01000003.1"/>
</dbReference>
<dbReference type="AlphaFoldDB" id="A0A1H3Z4Q1"/>
<evidence type="ECO:0000313" key="3">
    <source>
        <dbReference type="Proteomes" id="UP000198584"/>
    </source>
</evidence>
<sequence>MADMVTIQRQMDLTFAEINYLIRLMYATEDEHTKNLTLNQMWNKIAHLQFLNQLLVAASFQQGQAAIPLQNSPQTMLPDSTNAPTANNQMEFTREQLAQFTGMNGQPAYVAVNGVVYDVTNNAAWSVATHFGLSAGRDLTQEFASCHTGQQWILDTLVPVGRLIA</sequence>